<dbReference type="Gene3D" id="3.40.50.720">
    <property type="entry name" value="NAD(P)-binding Rossmann-like Domain"/>
    <property type="match status" value="2"/>
</dbReference>
<accession>G8U0S7</accession>
<gene>
    <name evidence="3" type="ordered locus">Sulac_1887</name>
</gene>
<organism evidence="3 4">
    <name type="scientific">Sulfobacillus acidophilus (strain ATCC 700253 / DSM 10332 / NAL)</name>
    <dbReference type="NCBI Taxonomy" id="679936"/>
    <lineage>
        <taxon>Bacteria</taxon>
        <taxon>Bacillati</taxon>
        <taxon>Bacillota</taxon>
        <taxon>Clostridia</taxon>
        <taxon>Eubacteriales</taxon>
        <taxon>Clostridiales Family XVII. Incertae Sedis</taxon>
        <taxon>Sulfobacillus</taxon>
    </lineage>
</organism>
<dbReference type="InterPro" id="IPR031629">
    <property type="entry name" value="DpaA_N"/>
</dbReference>
<keyword evidence="4" id="KW-1185">Reference proteome</keyword>
<evidence type="ECO:0000313" key="3">
    <source>
        <dbReference type="EMBL" id="AEW05380.1"/>
    </source>
</evidence>
<sequence length="302" mass="32404">MHHHVVVAGGDARDVWLCRILLDKGYTVNTWGIQVNGLHPFDPNTLNGDLPDIFIGPMTGIAEDGAFETEDGIQYLTTSLLDGMPQGSLLAAGLLAPRWIDEASRRGIRTVQYRTESSFMWLNAVPTAEGAIKAALGESGRTLAGRPVAILGFGRVGTVLAHKLAGLGTQVLIFERQAEKRAMAEALGYTAKPLNRSDQEPFDGCFNTIPAPVIDAQWLRTTSPAWVIDLASHPGGLAPGLKGTPLVEGRYRHILGIPGMVAPIRAAEIIWDTLALALEEGEESYGTIKRRANWGGNGGIPL</sequence>
<dbReference type="EMBL" id="CP003179">
    <property type="protein sequence ID" value="AEW05380.1"/>
    <property type="molecule type" value="Genomic_DNA"/>
</dbReference>
<dbReference type="InterPro" id="IPR036291">
    <property type="entry name" value="NAD(P)-bd_dom_sf"/>
</dbReference>
<name>G8U0S7_SULAD</name>
<reference evidence="3 4" key="2">
    <citation type="journal article" date="2012" name="Stand. Genomic Sci.">
        <title>Complete genome sequence of the moderately thermophilic mineral-sulfide-oxidizing firmicute Sulfobacillus acidophilus type strain (NAL(T)).</title>
        <authorList>
            <person name="Anderson I."/>
            <person name="Chertkov O."/>
            <person name="Chen A."/>
            <person name="Saunders E."/>
            <person name="Lapidus A."/>
            <person name="Nolan M."/>
            <person name="Lucas S."/>
            <person name="Hammon N."/>
            <person name="Deshpande S."/>
            <person name="Cheng J.F."/>
            <person name="Han C."/>
            <person name="Tapia R."/>
            <person name="Goodwin L.A."/>
            <person name="Pitluck S."/>
            <person name="Liolios K."/>
            <person name="Pagani I."/>
            <person name="Ivanova N."/>
            <person name="Mikhailova N."/>
            <person name="Pati A."/>
            <person name="Palaniappan K."/>
            <person name="Land M."/>
            <person name="Pan C."/>
            <person name="Rohde M."/>
            <person name="Pukall R."/>
            <person name="Goker M."/>
            <person name="Detter J.C."/>
            <person name="Woyke T."/>
            <person name="Bristow J."/>
            <person name="Eisen J.A."/>
            <person name="Markowitz V."/>
            <person name="Hugenholtz P."/>
            <person name="Kyrpides N.C."/>
            <person name="Klenk H.P."/>
            <person name="Mavromatis K."/>
        </authorList>
    </citation>
    <scope>NUCLEOTIDE SEQUENCE [LARGE SCALE GENOMIC DNA]</scope>
    <source>
        <strain evidence="4">ATCC 700253 / DSM 10332 / NAL</strain>
    </source>
</reference>
<evidence type="ECO:0000259" key="2">
    <source>
        <dbReference type="Pfam" id="PF16924"/>
    </source>
</evidence>
<reference evidence="4" key="1">
    <citation type="submission" date="2011-12" db="EMBL/GenBank/DDBJ databases">
        <title>The complete genome of chromosome of Sulfobacillus acidophilus DSM 10332.</title>
        <authorList>
            <person name="Lucas S."/>
            <person name="Han J."/>
            <person name="Lapidus A."/>
            <person name="Bruce D."/>
            <person name="Goodwin L."/>
            <person name="Pitluck S."/>
            <person name="Peters L."/>
            <person name="Kyrpides N."/>
            <person name="Mavromatis K."/>
            <person name="Ivanova N."/>
            <person name="Mikhailova N."/>
            <person name="Chertkov O."/>
            <person name="Saunders E."/>
            <person name="Detter J.C."/>
            <person name="Tapia R."/>
            <person name="Han C."/>
            <person name="Land M."/>
            <person name="Hauser L."/>
            <person name="Markowitz V."/>
            <person name="Cheng J.-F."/>
            <person name="Hugenholtz P."/>
            <person name="Woyke T."/>
            <person name="Wu D."/>
            <person name="Pukall R."/>
            <person name="Gehrich-Schroeter G."/>
            <person name="Schneider S."/>
            <person name="Klenk H.-P."/>
            <person name="Eisen J.A."/>
        </authorList>
    </citation>
    <scope>NUCLEOTIDE SEQUENCE [LARGE SCALE GENOMIC DNA]</scope>
    <source>
        <strain evidence="4">ATCC 700253 / DSM 10332 / NAL</strain>
    </source>
</reference>
<dbReference type="HOGENOM" id="CLU_082687_0_0_9"/>
<dbReference type="AlphaFoldDB" id="G8U0S7"/>
<dbReference type="GO" id="GO:0051287">
    <property type="term" value="F:NAD binding"/>
    <property type="evidence" value="ECO:0007669"/>
    <property type="project" value="InterPro"/>
</dbReference>
<dbReference type="InterPro" id="IPR006140">
    <property type="entry name" value="D-isomer_DH_NAD-bd"/>
</dbReference>
<dbReference type="PATRIC" id="fig|679936.5.peg.1953"/>
<dbReference type="STRING" id="679936.Sulac_1887"/>
<evidence type="ECO:0000313" key="4">
    <source>
        <dbReference type="Proteomes" id="UP000005439"/>
    </source>
</evidence>
<dbReference type="SUPFAM" id="SSF51735">
    <property type="entry name" value="NAD(P)-binding Rossmann-fold domains"/>
    <property type="match status" value="1"/>
</dbReference>
<dbReference type="KEGG" id="sap:Sulac_1887"/>
<proteinExistence type="predicted"/>
<evidence type="ECO:0000259" key="1">
    <source>
        <dbReference type="Pfam" id="PF02826"/>
    </source>
</evidence>
<feature type="domain" description="Dipicolinate synthase subunit A N-terminal" evidence="2">
    <location>
        <begin position="4"/>
        <end position="113"/>
    </location>
</feature>
<dbReference type="Pfam" id="PF02826">
    <property type="entry name" value="2-Hacid_dh_C"/>
    <property type="match status" value="1"/>
</dbReference>
<dbReference type="Proteomes" id="UP000005439">
    <property type="component" value="Chromosome"/>
</dbReference>
<protein>
    <submittedName>
        <fullName evidence="3">D-isomer specific 2-hydroxyacid dehydrogenase NAD-binding protein</fullName>
    </submittedName>
</protein>
<dbReference type="Pfam" id="PF16924">
    <property type="entry name" value="DpaA_N"/>
    <property type="match status" value="1"/>
</dbReference>
<feature type="domain" description="D-isomer specific 2-hydroxyacid dehydrogenase NAD-binding" evidence="1">
    <location>
        <begin position="136"/>
        <end position="194"/>
    </location>
</feature>